<evidence type="ECO:0000256" key="11">
    <source>
        <dbReference type="PIRSR" id="PIRSR500134-2"/>
    </source>
</evidence>
<keyword evidence="5 9" id="KW-0560">Oxidoreductase</keyword>
<dbReference type="UniPathway" id="UPA00038">
    <property type="reaction ID" value="UER00491"/>
</dbReference>
<evidence type="ECO:0000256" key="7">
    <source>
        <dbReference type="ARBA" id="ARBA00047473"/>
    </source>
</evidence>
<evidence type="ECO:0000313" key="15">
    <source>
        <dbReference type="Proteomes" id="UP000010074"/>
    </source>
</evidence>
<evidence type="ECO:0000256" key="2">
    <source>
        <dbReference type="ARBA" id="ARBA00006601"/>
    </source>
</evidence>
<dbReference type="OrthoDB" id="5292289at2"/>
<feature type="domain" description="UDP-glucose/GDP-mannose dehydrogenase C-terminal" evidence="13">
    <location>
        <begin position="320"/>
        <end position="424"/>
    </location>
</feature>
<dbReference type="SMART" id="SM00984">
    <property type="entry name" value="UDPG_MGDP_dh_C"/>
    <property type="match status" value="1"/>
</dbReference>
<dbReference type="InterPro" id="IPR036220">
    <property type="entry name" value="UDP-Glc/GDP-Man_DH_C_sf"/>
</dbReference>
<evidence type="ECO:0000256" key="3">
    <source>
        <dbReference type="ARBA" id="ARBA00012954"/>
    </source>
</evidence>
<evidence type="ECO:0000313" key="14">
    <source>
        <dbReference type="EMBL" id="AFY02379.1"/>
    </source>
</evidence>
<name>K7ZBJ4_BDEBC</name>
<dbReference type="InterPro" id="IPR014027">
    <property type="entry name" value="UDP-Glc/GDP-Man_DH_C"/>
</dbReference>
<dbReference type="FunFam" id="1.20.5.100:FF:000001">
    <property type="entry name" value="UDP-glucose 6-dehydrogenase"/>
    <property type="match status" value="1"/>
</dbReference>
<dbReference type="AlphaFoldDB" id="K7ZBJ4"/>
<dbReference type="InterPro" id="IPR036291">
    <property type="entry name" value="NAD(P)-bd_dom_sf"/>
</dbReference>
<dbReference type="PATRIC" id="fig|1069642.3.peg.2668"/>
<feature type="binding site" evidence="11">
    <location>
        <position position="263"/>
    </location>
    <ligand>
        <name>substrate</name>
    </ligand>
</feature>
<dbReference type="Gene3D" id="1.20.5.100">
    <property type="entry name" value="Cytochrome c1, transmembrane anchor, C-terminal"/>
    <property type="match status" value="1"/>
</dbReference>
<dbReference type="InterPro" id="IPR001732">
    <property type="entry name" value="UDP-Glc/GDP-Man_DH_N"/>
</dbReference>
<dbReference type="Pfam" id="PF00984">
    <property type="entry name" value="UDPG_MGDP_dh"/>
    <property type="match status" value="1"/>
</dbReference>
<feature type="binding site" evidence="12">
    <location>
        <position position="121"/>
    </location>
    <ligand>
        <name>NAD(+)</name>
        <dbReference type="ChEBI" id="CHEBI:57540"/>
    </ligand>
</feature>
<sequence>MKISVIGTGYVGLVTGTCFAEKGNDVLCADIDVKRIEKLNNGIAPFYEPGLEELIKKNFQKKRLTFTANIEEAVQTSDVLMIAVGTPSDEDGSTDLRYVMSVAESIGRFMTADKVVVVKSTVPVGTCEAVRAEVMRVLAERGVSYDVQIVSNPEFLREGAALEDCLYPERVIAGVQSEEARQLIISLYRPFVDDESRILVMDVYSSEMTKYAANAMLATRISFMNELSRVCELSGANIDLVKKGMGMDRRIGPHFLNAGVGYGGSCFPKDVKALIKTASNLGSPMSILQAVEDVNLQQHDHFFKKVQNYFKGELEGKTIAIWGLAFKPGTDDLREAPALRLIEKFLYYGARIRAADPIALEGARKLLSFESRVQLLDSFYEALQGADVLVIATEWPEFKGADFAQVKSMLKSPVIFDGRNIFDPVDMARQGFDYISIGKDPAFQRVVQTGSHVEISNQWLN</sequence>
<evidence type="ECO:0000256" key="12">
    <source>
        <dbReference type="PIRSR" id="PIRSR500134-3"/>
    </source>
</evidence>
<proteinExistence type="inferred from homology"/>
<feature type="binding site" evidence="12">
    <location>
        <position position="35"/>
    </location>
    <ligand>
        <name>NAD(+)</name>
        <dbReference type="ChEBI" id="CHEBI:57540"/>
    </ligand>
</feature>
<feature type="binding site" evidence="12">
    <location>
        <position position="269"/>
    </location>
    <ligand>
        <name>NAD(+)</name>
        <dbReference type="ChEBI" id="CHEBI:57540"/>
    </ligand>
</feature>
<dbReference type="GO" id="GO:0003979">
    <property type="term" value="F:UDP-glucose 6-dehydrogenase activity"/>
    <property type="evidence" value="ECO:0007669"/>
    <property type="project" value="UniProtKB-EC"/>
</dbReference>
<dbReference type="GO" id="GO:0006065">
    <property type="term" value="P:UDP-glucuronate biosynthetic process"/>
    <property type="evidence" value="ECO:0007669"/>
    <property type="project" value="UniProtKB-UniPathway"/>
</dbReference>
<reference evidence="14 15" key="1">
    <citation type="journal article" date="2012" name="BMC Genomics">
        <title>Genome analysis of a simultaneously predatory and prey-independent, novel Bdellovibrio bacteriovorus from the River Tiber, supports in silico predictions of both ancient and recent lateral gene transfer from diverse bacteria.</title>
        <authorList>
            <person name="Hobley L."/>
            <person name="Lerner T.R."/>
            <person name="Williams L.E."/>
            <person name="Lambert C."/>
            <person name="Till R."/>
            <person name="Milner D.S."/>
            <person name="Basford S.M."/>
            <person name="Capeness M.J."/>
            <person name="Fenton A.K."/>
            <person name="Atterbury R.J."/>
            <person name="Harris M.A."/>
            <person name="Sockett R.E."/>
        </authorList>
    </citation>
    <scope>NUCLEOTIDE SEQUENCE [LARGE SCALE GENOMIC DNA]</scope>
    <source>
        <strain evidence="14 15">Tiberius</strain>
    </source>
</reference>
<dbReference type="EC" id="1.1.1.22" evidence="3 9"/>
<keyword evidence="6 9" id="KW-0520">NAD</keyword>
<dbReference type="PANTHER" id="PTHR43750">
    <property type="entry name" value="UDP-GLUCOSE 6-DEHYDROGENASE TUAD"/>
    <property type="match status" value="1"/>
</dbReference>
<accession>K7ZBJ4</accession>
<feature type="binding site" evidence="11">
    <location>
        <begin position="155"/>
        <end position="158"/>
    </location>
    <ligand>
        <name>substrate</name>
    </ligand>
</feature>
<feature type="binding site" evidence="12">
    <location>
        <position position="158"/>
    </location>
    <ligand>
        <name>NAD(+)</name>
        <dbReference type="ChEBI" id="CHEBI:57540"/>
    </ligand>
</feature>
<dbReference type="SUPFAM" id="SSF51735">
    <property type="entry name" value="NAD(P)-binding Rossmann-fold domains"/>
    <property type="match status" value="1"/>
</dbReference>
<dbReference type="SUPFAM" id="SSF52413">
    <property type="entry name" value="UDP-glucose/GDP-mannose dehydrogenase C-terminal domain"/>
    <property type="match status" value="1"/>
</dbReference>
<dbReference type="InterPro" id="IPR028357">
    <property type="entry name" value="UDPglc_DH_bac"/>
</dbReference>
<evidence type="ECO:0000256" key="9">
    <source>
        <dbReference type="PIRNR" id="PIRNR000124"/>
    </source>
</evidence>
<dbReference type="GO" id="GO:0000271">
    <property type="term" value="P:polysaccharide biosynthetic process"/>
    <property type="evidence" value="ECO:0007669"/>
    <property type="project" value="InterPro"/>
</dbReference>
<feature type="binding site" evidence="11">
    <location>
        <position position="210"/>
    </location>
    <ligand>
        <name>substrate</name>
    </ligand>
</feature>
<dbReference type="GO" id="GO:0051287">
    <property type="term" value="F:NAD binding"/>
    <property type="evidence" value="ECO:0007669"/>
    <property type="project" value="InterPro"/>
</dbReference>
<dbReference type="SUPFAM" id="SSF48179">
    <property type="entry name" value="6-phosphogluconate dehydrogenase C-terminal domain-like"/>
    <property type="match status" value="1"/>
</dbReference>
<dbReference type="STRING" id="1069642.Bdt_2697"/>
<dbReference type="PANTHER" id="PTHR43750:SF3">
    <property type="entry name" value="UDP-GLUCOSE 6-DEHYDROGENASE TUAD"/>
    <property type="match status" value="1"/>
</dbReference>
<evidence type="ECO:0000256" key="4">
    <source>
        <dbReference type="ARBA" id="ARBA00015132"/>
    </source>
</evidence>
<comment type="function">
    <text evidence="8">Catalyzes the conversion of UDP-glucose into UDP-glucuronate, one of the precursors of teichuronic acid.</text>
</comment>
<dbReference type="RefSeq" id="WP_015091809.1">
    <property type="nucleotide sequence ID" value="NC_019567.1"/>
</dbReference>
<dbReference type="EMBL" id="CP002930">
    <property type="protein sequence ID" value="AFY02379.1"/>
    <property type="molecule type" value="Genomic_DNA"/>
</dbReference>
<feature type="binding site" evidence="11">
    <location>
        <begin position="255"/>
        <end position="259"/>
    </location>
    <ligand>
        <name>substrate</name>
    </ligand>
</feature>
<dbReference type="HOGENOM" id="CLU_023810_1_2_7"/>
<evidence type="ECO:0000256" key="1">
    <source>
        <dbReference type="ARBA" id="ARBA00004701"/>
    </source>
</evidence>
<dbReference type="Pfam" id="PF03720">
    <property type="entry name" value="UDPG_MGDP_dh_C"/>
    <property type="match status" value="1"/>
</dbReference>
<evidence type="ECO:0000259" key="13">
    <source>
        <dbReference type="SMART" id="SM00984"/>
    </source>
</evidence>
<feature type="binding site" evidence="12">
    <location>
        <position position="86"/>
    </location>
    <ligand>
        <name>NAD(+)</name>
        <dbReference type="ChEBI" id="CHEBI:57540"/>
    </ligand>
</feature>
<evidence type="ECO:0000256" key="5">
    <source>
        <dbReference type="ARBA" id="ARBA00023002"/>
    </source>
</evidence>
<feature type="binding site" evidence="12">
    <location>
        <position position="334"/>
    </location>
    <ligand>
        <name>NAD(+)</name>
        <dbReference type="ChEBI" id="CHEBI:57540"/>
    </ligand>
</feature>
<gene>
    <name evidence="14" type="ORF">Bdt_2697</name>
</gene>
<feature type="active site" description="Nucleophile" evidence="10">
    <location>
        <position position="266"/>
    </location>
</feature>
<dbReference type="Gene3D" id="3.40.50.720">
    <property type="entry name" value="NAD(P)-binding Rossmann-like Domain"/>
    <property type="match status" value="2"/>
</dbReference>
<dbReference type="KEGG" id="bbat:Bdt_2697"/>
<dbReference type="InterPro" id="IPR017476">
    <property type="entry name" value="UDP-Glc/GDP-Man"/>
</dbReference>
<comment type="catalytic activity">
    <reaction evidence="7 9">
        <text>UDP-alpha-D-glucose + 2 NAD(+) + H2O = UDP-alpha-D-glucuronate + 2 NADH + 3 H(+)</text>
        <dbReference type="Rhea" id="RHEA:23596"/>
        <dbReference type="ChEBI" id="CHEBI:15377"/>
        <dbReference type="ChEBI" id="CHEBI:15378"/>
        <dbReference type="ChEBI" id="CHEBI:57540"/>
        <dbReference type="ChEBI" id="CHEBI:57945"/>
        <dbReference type="ChEBI" id="CHEBI:58052"/>
        <dbReference type="ChEBI" id="CHEBI:58885"/>
        <dbReference type="EC" id="1.1.1.22"/>
    </reaction>
</comment>
<dbReference type="InterPro" id="IPR014026">
    <property type="entry name" value="UDP-Glc/GDP-Man_DH_dimer"/>
</dbReference>
<organism evidence="14 15">
    <name type="scientific">Bdellovibrio bacteriovorus str. Tiberius</name>
    <dbReference type="NCBI Taxonomy" id="1069642"/>
    <lineage>
        <taxon>Bacteria</taxon>
        <taxon>Pseudomonadati</taxon>
        <taxon>Bdellovibrionota</taxon>
        <taxon>Bdellovibrionia</taxon>
        <taxon>Bdellovibrionales</taxon>
        <taxon>Pseudobdellovibrionaceae</taxon>
        <taxon>Bdellovibrio</taxon>
    </lineage>
</organism>
<dbReference type="PIRSF" id="PIRSF500134">
    <property type="entry name" value="UDPglc_DH_bac"/>
    <property type="match status" value="1"/>
</dbReference>
<evidence type="ECO:0000256" key="6">
    <source>
        <dbReference type="ARBA" id="ARBA00023027"/>
    </source>
</evidence>
<feature type="binding site" evidence="11">
    <location>
        <position position="327"/>
    </location>
    <ligand>
        <name>substrate</name>
    </ligand>
</feature>
<dbReference type="Pfam" id="PF03721">
    <property type="entry name" value="UDPG_MGDP_dh_N"/>
    <property type="match status" value="1"/>
</dbReference>
<evidence type="ECO:0000256" key="10">
    <source>
        <dbReference type="PIRSR" id="PIRSR500134-1"/>
    </source>
</evidence>
<dbReference type="NCBIfam" id="TIGR03026">
    <property type="entry name" value="NDP-sugDHase"/>
    <property type="match status" value="1"/>
</dbReference>
<feature type="binding site" evidence="12">
    <location>
        <position position="30"/>
    </location>
    <ligand>
        <name>NAD(+)</name>
        <dbReference type="ChEBI" id="CHEBI:57540"/>
    </ligand>
</feature>
<dbReference type="InterPro" id="IPR008927">
    <property type="entry name" value="6-PGluconate_DH-like_C_sf"/>
</dbReference>
<evidence type="ECO:0000256" key="8">
    <source>
        <dbReference type="ARBA" id="ARBA00053241"/>
    </source>
</evidence>
<dbReference type="PIRSF" id="PIRSF000124">
    <property type="entry name" value="UDPglc_GDPman_dh"/>
    <property type="match status" value="1"/>
</dbReference>
<protein>
    <recommendedName>
        <fullName evidence="4 9">UDP-glucose 6-dehydrogenase</fullName>
        <ecNumber evidence="3 9">1.1.1.22</ecNumber>
    </recommendedName>
</protein>
<comment type="similarity">
    <text evidence="2 9">Belongs to the UDP-glucose/GDP-mannose dehydrogenase family.</text>
</comment>
<dbReference type="Proteomes" id="UP000010074">
    <property type="component" value="Chromosome"/>
</dbReference>
<comment type="pathway">
    <text evidence="1">Nucleotide-sugar biosynthesis; UDP-alpha-D-glucuronate biosynthesis; UDP-alpha-D-glucuronate from UDP-alpha-D-glucose: step 1/1.</text>
</comment>